<keyword evidence="1" id="KW-0812">Transmembrane</keyword>
<gene>
    <name evidence="2" type="ORF">FNV0884</name>
</gene>
<protein>
    <submittedName>
        <fullName evidence="2">Uncharacterized protein</fullName>
    </submittedName>
</protein>
<feature type="transmembrane region" description="Helical" evidence="1">
    <location>
        <begin position="160"/>
        <end position="180"/>
    </location>
</feature>
<evidence type="ECO:0000256" key="1">
    <source>
        <dbReference type="SAM" id="Phobius"/>
    </source>
</evidence>
<dbReference type="AlphaFoldDB" id="Q7P5S4"/>
<reference evidence="2 3" key="1">
    <citation type="journal article" date="2003" name="Genome Res.">
        <title>Genome analysis of F. nucleatum sub spp vincentii and its comparison with the genome of F. nucleatum ATCC 25586.</title>
        <authorList>
            <person name="Kapatral V."/>
            <person name="Ivanova N."/>
            <person name="Anderson I."/>
            <person name="Reznik G."/>
            <person name="Bhattacharyya A."/>
            <person name="Gardner W.L."/>
            <person name="Mikhailova N."/>
            <person name="Lapidus A."/>
            <person name="Larsen N."/>
            <person name="D'Souza M."/>
            <person name="Walunas T."/>
            <person name="Haselkorn R."/>
            <person name="Overbeek R."/>
            <person name="Kyrpides N."/>
        </authorList>
    </citation>
    <scope>NUCLEOTIDE SEQUENCE [LARGE SCALE GENOMIC DNA]</scope>
    <source>
        <strain evidence="2 3">ATCC 49256</strain>
    </source>
</reference>
<feature type="transmembrane region" description="Helical" evidence="1">
    <location>
        <begin position="74"/>
        <end position="92"/>
    </location>
</feature>
<keyword evidence="1" id="KW-1133">Transmembrane helix</keyword>
<evidence type="ECO:0000313" key="3">
    <source>
        <dbReference type="Proteomes" id="UP000006454"/>
    </source>
</evidence>
<sequence>MFIVFKFFKEYYFPIFLILFCFSLPYLPYNRYILLIISLSFFIFLSFVINEYLSSIIPEMLHKITNFFNKQNPFLLNLLFALSSIIVWNFSLYIPDKIFNIFTAALVFIPNFLCRNNRVNEVFKILLIYAALQILEYFKLNNLIPGTNKYYSLISNVNTVNINTIFISIFEAVLYTKFYFFSLKILDECINTTYKDKEHKEEEHPN</sequence>
<feature type="transmembrane region" description="Helical" evidence="1">
    <location>
        <begin position="12"/>
        <end position="27"/>
    </location>
</feature>
<feature type="transmembrane region" description="Helical" evidence="1">
    <location>
        <begin position="98"/>
        <end position="114"/>
    </location>
</feature>
<name>Q7P5S4_FUSVC</name>
<evidence type="ECO:0000313" key="2">
    <source>
        <dbReference type="EMBL" id="EAA24099.1"/>
    </source>
</evidence>
<dbReference type="Proteomes" id="UP000006454">
    <property type="component" value="Unassembled WGS sequence"/>
</dbReference>
<proteinExistence type="predicted"/>
<dbReference type="EMBL" id="AABF01000056">
    <property type="protein sequence ID" value="EAA24099.1"/>
    <property type="molecule type" value="Genomic_DNA"/>
</dbReference>
<feature type="transmembrane region" description="Helical" evidence="1">
    <location>
        <begin position="121"/>
        <end position="140"/>
    </location>
</feature>
<comment type="caution">
    <text evidence="2">The sequence shown here is derived from an EMBL/GenBank/DDBJ whole genome shotgun (WGS) entry which is preliminary data.</text>
</comment>
<keyword evidence="1" id="KW-0472">Membrane</keyword>
<accession>Q7P5S4</accession>
<feature type="transmembrane region" description="Helical" evidence="1">
    <location>
        <begin position="33"/>
        <end position="53"/>
    </location>
</feature>
<organism evidence="2 3">
    <name type="scientific">Fusobacterium vincentii ATCC 49256</name>
    <dbReference type="NCBI Taxonomy" id="209882"/>
    <lineage>
        <taxon>Bacteria</taxon>
        <taxon>Fusobacteriati</taxon>
        <taxon>Fusobacteriota</taxon>
        <taxon>Fusobacteriia</taxon>
        <taxon>Fusobacteriales</taxon>
        <taxon>Fusobacteriaceae</taxon>
        <taxon>Fusobacterium</taxon>
    </lineage>
</organism>